<feature type="region of interest" description="Disordered" evidence="1">
    <location>
        <begin position="34"/>
        <end position="71"/>
    </location>
</feature>
<proteinExistence type="predicted"/>
<evidence type="ECO:0000313" key="3">
    <source>
        <dbReference type="Proteomes" id="UP000499080"/>
    </source>
</evidence>
<dbReference type="AlphaFoldDB" id="A0A4Y2S464"/>
<gene>
    <name evidence="2" type="ORF">AVEN_248608_1</name>
</gene>
<feature type="compositionally biased region" description="Polar residues" evidence="1">
    <location>
        <begin position="51"/>
        <end position="70"/>
    </location>
</feature>
<dbReference type="Proteomes" id="UP000499080">
    <property type="component" value="Unassembled WGS sequence"/>
</dbReference>
<comment type="caution">
    <text evidence="2">The sequence shown here is derived from an EMBL/GenBank/DDBJ whole genome shotgun (WGS) entry which is preliminary data.</text>
</comment>
<accession>A0A4Y2S464</accession>
<evidence type="ECO:0000313" key="2">
    <source>
        <dbReference type="EMBL" id="GBN82239.1"/>
    </source>
</evidence>
<evidence type="ECO:0000256" key="1">
    <source>
        <dbReference type="SAM" id="MobiDB-lite"/>
    </source>
</evidence>
<dbReference type="EMBL" id="BGPR01019545">
    <property type="protein sequence ID" value="GBN82239.1"/>
    <property type="molecule type" value="Genomic_DNA"/>
</dbReference>
<keyword evidence="3" id="KW-1185">Reference proteome</keyword>
<organism evidence="2 3">
    <name type="scientific">Araneus ventricosus</name>
    <name type="common">Orbweaver spider</name>
    <name type="synonym">Epeira ventricosa</name>
    <dbReference type="NCBI Taxonomy" id="182803"/>
    <lineage>
        <taxon>Eukaryota</taxon>
        <taxon>Metazoa</taxon>
        <taxon>Ecdysozoa</taxon>
        <taxon>Arthropoda</taxon>
        <taxon>Chelicerata</taxon>
        <taxon>Arachnida</taxon>
        <taxon>Araneae</taxon>
        <taxon>Araneomorphae</taxon>
        <taxon>Entelegynae</taxon>
        <taxon>Araneoidea</taxon>
        <taxon>Araneidae</taxon>
        <taxon>Araneus</taxon>
    </lineage>
</organism>
<sequence length="104" mass="11580">MPCSCYKPPVVPDQQMSLILLLIEEQWGTPYHHHHLARQRASELPRHPLSPQRNSNHQNPETQIVKSSSCHIGDWDPKSTWLSGYDIGGAVVKGDTKVSNSASA</sequence>
<reference evidence="2 3" key="1">
    <citation type="journal article" date="2019" name="Sci. Rep.">
        <title>Orb-weaving spider Araneus ventricosus genome elucidates the spidroin gene catalogue.</title>
        <authorList>
            <person name="Kono N."/>
            <person name="Nakamura H."/>
            <person name="Ohtoshi R."/>
            <person name="Moran D.A.P."/>
            <person name="Shinohara A."/>
            <person name="Yoshida Y."/>
            <person name="Fujiwara M."/>
            <person name="Mori M."/>
            <person name="Tomita M."/>
            <person name="Arakawa K."/>
        </authorList>
    </citation>
    <scope>NUCLEOTIDE SEQUENCE [LARGE SCALE GENOMIC DNA]</scope>
</reference>
<name>A0A4Y2S464_ARAVE</name>
<protein>
    <submittedName>
        <fullName evidence="2">Uncharacterized protein</fullName>
    </submittedName>
</protein>